<protein>
    <recommendedName>
        <fullName evidence="3">Glutaredoxin</fullName>
    </recommendedName>
</protein>
<dbReference type="RefSeq" id="WP_044346151.1">
    <property type="nucleotide sequence ID" value="NZ_AZAC01000001.1"/>
</dbReference>
<dbReference type="STRING" id="1429043.X474_00950"/>
<evidence type="ECO:0000313" key="2">
    <source>
        <dbReference type="Proteomes" id="UP000032233"/>
    </source>
</evidence>
<dbReference type="EMBL" id="AZAC01000001">
    <property type="protein sequence ID" value="KIX16077.1"/>
    <property type="molecule type" value="Genomic_DNA"/>
</dbReference>
<name>A0A0D2GN72_9BACT</name>
<evidence type="ECO:0000313" key="1">
    <source>
        <dbReference type="EMBL" id="KIX16077.1"/>
    </source>
</evidence>
<dbReference type="InParanoid" id="A0A0D2GN72"/>
<proteinExistence type="predicted"/>
<gene>
    <name evidence="1" type="ORF">X474_00950</name>
</gene>
<dbReference type="AlphaFoldDB" id="A0A0D2GN72"/>
<dbReference type="SUPFAM" id="SSF52833">
    <property type="entry name" value="Thioredoxin-like"/>
    <property type="match status" value="1"/>
</dbReference>
<evidence type="ECO:0008006" key="3">
    <source>
        <dbReference type="Google" id="ProtNLM"/>
    </source>
</evidence>
<comment type="caution">
    <text evidence="1">The sequence shown here is derived from an EMBL/GenBank/DDBJ whole genome shotgun (WGS) entry which is preliminary data.</text>
</comment>
<accession>A0A0D2GN72</accession>
<reference evidence="1 2" key="1">
    <citation type="submission" date="2013-11" db="EMBL/GenBank/DDBJ databases">
        <title>Metagenomic analysis of a methanogenic consortium involved in long chain n-alkane degradation.</title>
        <authorList>
            <person name="Davidova I.A."/>
            <person name="Callaghan A.V."/>
            <person name="Wawrik B."/>
            <person name="Pruitt S."/>
            <person name="Marks C."/>
            <person name="Duncan K.E."/>
            <person name="Suflita J.M."/>
        </authorList>
    </citation>
    <scope>NUCLEOTIDE SEQUENCE [LARGE SCALE GENOMIC DNA]</scope>
    <source>
        <strain evidence="1 2">SPR</strain>
    </source>
</reference>
<organism evidence="1 2">
    <name type="scientific">Dethiosulfatarculus sandiegensis</name>
    <dbReference type="NCBI Taxonomy" id="1429043"/>
    <lineage>
        <taxon>Bacteria</taxon>
        <taxon>Pseudomonadati</taxon>
        <taxon>Thermodesulfobacteriota</taxon>
        <taxon>Desulfarculia</taxon>
        <taxon>Desulfarculales</taxon>
        <taxon>Desulfarculaceae</taxon>
        <taxon>Dethiosulfatarculus</taxon>
    </lineage>
</organism>
<sequence>MTLFTKPACDKCHYITDKFDLKSLGVIEEVLAPDNADALATLAWHELVEVAEKELPILVLDDESHITGAIKIKSYLKRMANA</sequence>
<dbReference type="InterPro" id="IPR036249">
    <property type="entry name" value="Thioredoxin-like_sf"/>
</dbReference>
<dbReference type="Proteomes" id="UP000032233">
    <property type="component" value="Unassembled WGS sequence"/>
</dbReference>
<keyword evidence="2" id="KW-1185">Reference proteome</keyword>